<organism evidence="1 2">
    <name type="scientific">Stigmatella erecta</name>
    <dbReference type="NCBI Taxonomy" id="83460"/>
    <lineage>
        <taxon>Bacteria</taxon>
        <taxon>Pseudomonadati</taxon>
        <taxon>Myxococcota</taxon>
        <taxon>Myxococcia</taxon>
        <taxon>Myxococcales</taxon>
        <taxon>Cystobacterineae</taxon>
        <taxon>Archangiaceae</taxon>
        <taxon>Stigmatella</taxon>
    </lineage>
</organism>
<evidence type="ECO:0000313" key="2">
    <source>
        <dbReference type="Proteomes" id="UP000199181"/>
    </source>
</evidence>
<protein>
    <submittedName>
        <fullName evidence="1">Uncharacterized protein</fullName>
    </submittedName>
</protein>
<proteinExistence type="predicted"/>
<accession>A0A1I0B139</accession>
<dbReference type="RefSeq" id="WP_093515734.1">
    <property type="nucleotide sequence ID" value="NZ_FOIJ01000001.1"/>
</dbReference>
<keyword evidence="2" id="KW-1185">Reference proteome</keyword>
<name>A0A1I0B139_9BACT</name>
<dbReference type="Proteomes" id="UP000199181">
    <property type="component" value="Unassembled WGS sequence"/>
</dbReference>
<gene>
    <name evidence="1" type="ORF">SAMN05443639_101878</name>
</gene>
<evidence type="ECO:0000313" key="1">
    <source>
        <dbReference type="EMBL" id="SET00406.1"/>
    </source>
</evidence>
<dbReference type="AlphaFoldDB" id="A0A1I0B139"/>
<sequence>MIAEQRMEVGLPKDPSGFVRRQCPHCQRTFKTMPSPFDARVLQRRLASIFPFENVDEGFEPVPSWHCLYCGHHADGDEWLARDHSDYLEALARGWANHVRYEQLSHVSRTLSQNPRPTFVAVAPDALPEGPGQDPEDLRVIPMVCCGEDVKAQWDWDGPFHCPRCGTRHGEPGSRHHVQLEFIQE</sequence>
<reference evidence="2" key="1">
    <citation type="submission" date="2016-10" db="EMBL/GenBank/DDBJ databases">
        <authorList>
            <person name="Varghese N."/>
            <person name="Submissions S."/>
        </authorList>
    </citation>
    <scope>NUCLEOTIDE SEQUENCE [LARGE SCALE GENOMIC DNA]</scope>
    <source>
        <strain evidence="2">DSM 16858</strain>
    </source>
</reference>
<dbReference type="EMBL" id="FOIJ01000001">
    <property type="protein sequence ID" value="SET00406.1"/>
    <property type="molecule type" value="Genomic_DNA"/>
</dbReference>